<reference evidence="1 2" key="1">
    <citation type="submission" date="2021-03" db="EMBL/GenBank/DDBJ databases">
        <authorList>
            <person name="King G.J."/>
            <person name="Bancroft I."/>
            <person name="Baten A."/>
            <person name="Bloomfield J."/>
            <person name="Borpatragohain P."/>
            <person name="He Z."/>
            <person name="Irish N."/>
            <person name="Irwin J."/>
            <person name="Liu K."/>
            <person name="Mauleon R.P."/>
            <person name="Moore J."/>
            <person name="Morris R."/>
            <person name="Ostergaard L."/>
            <person name="Wang B."/>
            <person name="Wells R."/>
        </authorList>
    </citation>
    <scope>NUCLEOTIDE SEQUENCE [LARGE SCALE GENOMIC DNA]</scope>
    <source>
        <strain evidence="1">R-o-18</strain>
        <tissue evidence="1">Leaf</tissue>
    </source>
</reference>
<keyword evidence="2" id="KW-1185">Reference proteome</keyword>
<comment type="caution">
    <text evidence="1">The sequence shown here is derived from an EMBL/GenBank/DDBJ whole genome shotgun (WGS) entry which is preliminary data.</text>
</comment>
<dbReference type="Proteomes" id="UP000823674">
    <property type="component" value="Chromosome A10"/>
</dbReference>
<accession>A0ABQ7KN57</accession>
<organism evidence="1 2">
    <name type="scientific">Brassica rapa subsp. trilocularis</name>
    <dbReference type="NCBI Taxonomy" id="1813537"/>
    <lineage>
        <taxon>Eukaryota</taxon>
        <taxon>Viridiplantae</taxon>
        <taxon>Streptophyta</taxon>
        <taxon>Embryophyta</taxon>
        <taxon>Tracheophyta</taxon>
        <taxon>Spermatophyta</taxon>
        <taxon>Magnoliopsida</taxon>
        <taxon>eudicotyledons</taxon>
        <taxon>Gunneridae</taxon>
        <taxon>Pentapetalae</taxon>
        <taxon>rosids</taxon>
        <taxon>malvids</taxon>
        <taxon>Brassicales</taxon>
        <taxon>Brassicaceae</taxon>
        <taxon>Brassiceae</taxon>
        <taxon>Brassica</taxon>
    </lineage>
</organism>
<protein>
    <submittedName>
        <fullName evidence="1">Uncharacterized protein</fullName>
    </submittedName>
</protein>
<dbReference type="EMBL" id="JADBGQ010000010">
    <property type="protein sequence ID" value="KAG5375387.1"/>
    <property type="molecule type" value="Genomic_DNA"/>
</dbReference>
<proteinExistence type="predicted"/>
<sequence>MPLSLSPSPFSFRWISSSLLAVSPPRASRAAGGGGGGRPRGGGGDRPSVVMVVAVWCCGGNHISSLSCLLVPDLSRSRSRLRWSVSNPSLSHETLAVKLLSSFSLFFSHASLSPSPFSFRWISSSLLAASPPRASRAAGGGRPRGGGGDRPSVVMVVVVWCCGGDQISSLSCLLVPDLFKSHLLCFLFQIQIQI</sequence>
<name>A0ABQ7KN57_BRACM</name>
<gene>
    <name evidence="1" type="primary">A10g502190.1_BraROA</name>
    <name evidence="1" type="ORF">IGI04_039983</name>
</gene>
<evidence type="ECO:0000313" key="2">
    <source>
        <dbReference type="Proteomes" id="UP000823674"/>
    </source>
</evidence>
<evidence type="ECO:0000313" key="1">
    <source>
        <dbReference type="EMBL" id="KAG5375387.1"/>
    </source>
</evidence>